<dbReference type="PROSITE" id="PS51782">
    <property type="entry name" value="LYSM"/>
    <property type="match status" value="1"/>
</dbReference>
<name>A0ABP7XCD5_9ACTN</name>
<dbReference type="Proteomes" id="UP001501495">
    <property type="component" value="Unassembled WGS sequence"/>
</dbReference>
<gene>
    <name evidence="4" type="ORF">GCM10022215_04900</name>
</gene>
<protein>
    <recommendedName>
        <fullName evidence="3">LysM domain-containing protein</fullName>
    </recommendedName>
</protein>
<dbReference type="EMBL" id="BAAAZH010000003">
    <property type="protein sequence ID" value="GAA4110016.1"/>
    <property type="molecule type" value="Genomic_DNA"/>
</dbReference>
<comment type="caution">
    <text evidence="4">The sequence shown here is derived from an EMBL/GenBank/DDBJ whole genome shotgun (WGS) entry which is preliminary data.</text>
</comment>
<keyword evidence="5" id="KW-1185">Reference proteome</keyword>
<dbReference type="Gene3D" id="3.10.350.10">
    <property type="entry name" value="LysM domain"/>
    <property type="match status" value="1"/>
</dbReference>
<organism evidence="4 5">
    <name type="scientific">Nocardioides fonticola</name>
    <dbReference type="NCBI Taxonomy" id="450363"/>
    <lineage>
        <taxon>Bacteria</taxon>
        <taxon>Bacillati</taxon>
        <taxon>Actinomycetota</taxon>
        <taxon>Actinomycetes</taxon>
        <taxon>Propionibacteriales</taxon>
        <taxon>Nocardioidaceae</taxon>
        <taxon>Nocardioides</taxon>
    </lineage>
</organism>
<evidence type="ECO:0000313" key="4">
    <source>
        <dbReference type="EMBL" id="GAA4110016.1"/>
    </source>
</evidence>
<dbReference type="RefSeq" id="WP_344731614.1">
    <property type="nucleotide sequence ID" value="NZ_BAAAZH010000003.1"/>
</dbReference>
<feature type="transmembrane region" description="Helical" evidence="1">
    <location>
        <begin position="45"/>
        <end position="67"/>
    </location>
</feature>
<dbReference type="CDD" id="cd00118">
    <property type="entry name" value="LysM"/>
    <property type="match status" value="1"/>
</dbReference>
<feature type="chain" id="PRO_5045949476" description="LysM domain-containing protein" evidence="2">
    <location>
        <begin position="16"/>
        <end position="130"/>
    </location>
</feature>
<accession>A0ABP7XCD5</accession>
<keyword evidence="2" id="KW-0732">Signal</keyword>
<evidence type="ECO:0000256" key="2">
    <source>
        <dbReference type="SAM" id="SignalP"/>
    </source>
</evidence>
<sequence>MATTLILPAASGASAAPRAAAAVASRRPARPASGGVRLTRRGRLVVLLLSLAIVLGVGVALSGGSVATQEPGTAEPTQTLIVRSGQTLWDIAAARTDEGDVRGMVERIERLNALDSAEVTAGQRLVVPAN</sequence>
<feature type="signal peptide" evidence="2">
    <location>
        <begin position="1"/>
        <end position="15"/>
    </location>
</feature>
<dbReference type="InterPro" id="IPR036779">
    <property type="entry name" value="LysM_dom_sf"/>
</dbReference>
<feature type="domain" description="LysM" evidence="3">
    <location>
        <begin position="78"/>
        <end position="127"/>
    </location>
</feature>
<dbReference type="SMART" id="SM00257">
    <property type="entry name" value="LysM"/>
    <property type="match status" value="1"/>
</dbReference>
<keyword evidence="1" id="KW-1133">Transmembrane helix</keyword>
<evidence type="ECO:0000313" key="5">
    <source>
        <dbReference type="Proteomes" id="UP001501495"/>
    </source>
</evidence>
<evidence type="ECO:0000259" key="3">
    <source>
        <dbReference type="PROSITE" id="PS51782"/>
    </source>
</evidence>
<proteinExistence type="predicted"/>
<keyword evidence="1" id="KW-0472">Membrane</keyword>
<keyword evidence="1" id="KW-0812">Transmembrane</keyword>
<reference evidence="5" key="1">
    <citation type="journal article" date="2019" name="Int. J. Syst. Evol. Microbiol.">
        <title>The Global Catalogue of Microorganisms (GCM) 10K type strain sequencing project: providing services to taxonomists for standard genome sequencing and annotation.</title>
        <authorList>
            <consortium name="The Broad Institute Genomics Platform"/>
            <consortium name="The Broad Institute Genome Sequencing Center for Infectious Disease"/>
            <person name="Wu L."/>
            <person name="Ma J."/>
        </authorList>
    </citation>
    <scope>NUCLEOTIDE SEQUENCE [LARGE SCALE GENOMIC DNA]</scope>
    <source>
        <strain evidence="5">JCM 16703</strain>
    </source>
</reference>
<dbReference type="InterPro" id="IPR018392">
    <property type="entry name" value="LysM"/>
</dbReference>
<dbReference type="Pfam" id="PF01476">
    <property type="entry name" value="LysM"/>
    <property type="match status" value="1"/>
</dbReference>
<evidence type="ECO:0000256" key="1">
    <source>
        <dbReference type="SAM" id="Phobius"/>
    </source>
</evidence>